<reference evidence="2 3" key="1">
    <citation type="submission" date="2019-06" db="EMBL/GenBank/DDBJ databases">
        <title>Draft genomes of female and male turbot (Scophthalmus maximus).</title>
        <authorList>
            <person name="Xu H."/>
            <person name="Xu X.-W."/>
            <person name="Shao C."/>
            <person name="Chen S."/>
        </authorList>
    </citation>
    <scope>NUCLEOTIDE SEQUENCE [LARGE SCALE GENOMIC DNA]</scope>
    <source>
        <strain evidence="2">Ysfricsl-2016a</strain>
        <tissue evidence="2">Blood</tissue>
    </source>
</reference>
<dbReference type="AlphaFoldDB" id="A0A6A4TUQ0"/>
<sequence>MSVAAKRNKHTDKREERGRMTPPRVHNQINPTEVSAFISNLPFPLPRPLQEQIEDLHGAAPGFEIRGRGQPTFTRRFTLCPN</sequence>
<feature type="region of interest" description="Disordered" evidence="1">
    <location>
        <begin position="1"/>
        <end position="28"/>
    </location>
</feature>
<dbReference type="Proteomes" id="UP000438429">
    <property type="component" value="Unassembled WGS sequence"/>
</dbReference>
<dbReference type="EMBL" id="VEVO01000001">
    <property type="protein sequence ID" value="KAF0047370.1"/>
    <property type="molecule type" value="Genomic_DNA"/>
</dbReference>
<feature type="compositionally biased region" description="Basic residues" evidence="1">
    <location>
        <begin position="1"/>
        <end position="11"/>
    </location>
</feature>
<evidence type="ECO:0000256" key="1">
    <source>
        <dbReference type="SAM" id="MobiDB-lite"/>
    </source>
</evidence>
<evidence type="ECO:0000313" key="3">
    <source>
        <dbReference type="Proteomes" id="UP000438429"/>
    </source>
</evidence>
<proteinExistence type="predicted"/>
<accession>A0A6A4TUQ0</accession>
<name>A0A6A4TUQ0_SCOMX</name>
<organism evidence="2 3">
    <name type="scientific">Scophthalmus maximus</name>
    <name type="common">Turbot</name>
    <name type="synonym">Psetta maxima</name>
    <dbReference type="NCBI Taxonomy" id="52904"/>
    <lineage>
        <taxon>Eukaryota</taxon>
        <taxon>Metazoa</taxon>
        <taxon>Chordata</taxon>
        <taxon>Craniata</taxon>
        <taxon>Vertebrata</taxon>
        <taxon>Euteleostomi</taxon>
        <taxon>Actinopterygii</taxon>
        <taxon>Neopterygii</taxon>
        <taxon>Teleostei</taxon>
        <taxon>Neoteleostei</taxon>
        <taxon>Acanthomorphata</taxon>
        <taxon>Carangaria</taxon>
        <taxon>Pleuronectiformes</taxon>
        <taxon>Pleuronectoidei</taxon>
        <taxon>Scophthalmidae</taxon>
        <taxon>Scophthalmus</taxon>
    </lineage>
</organism>
<evidence type="ECO:0000313" key="2">
    <source>
        <dbReference type="EMBL" id="KAF0047370.1"/>
    </source>
</evidence>
<comment type="caution">
    <text evidence="2">The sequence shown here is derived from an EMBL/GenBank/DDBJ whole genome shotgun (WGS) entry which is preliminary data.</text>
</comment>
<protein>
    <submittedName>
        <fullName evidence="2">Uncharacterized protein</fullName>
    </submittedName>
</protein>
<gene>
    <name evidence="2" type="ORF">F2P81_001003</name>
</gene>